<feature type="region of interest" description="Disordered" evidence="5">
    <location>
        <begin position="183"/>
        <end position="209"/>
    </location>
</feature>
<name>A0ABD3NS60_9STRA</name>
<evidence type="ECO:0000256" key="3">
    <source>
        <dbReference type="ARBA" id="ARBA00022737"/>
    </source>
</evidence>
<keyword evidence="4" id="KW-0802">TPR repeat</keyword>
<evidence type="ECO:0000256" key="5">
    <source>
        <dbReference type="SAM" id="MobiDB-lite"/>
    </source>
</evidence>
<gene>
    <name evidence="6" type="ORF">ACHAW5_009686</name>
</gene>
<dbReference type="InterPro" id="IPR011990">
    <property type="entry name" value="TPR-like_helical_dom_sf"/>
</dbReference>
<keyword evidence="3" id="KW-0677">Repeat</keyword>
<dbReference type="SUPFAM" id="SSF48452">
    <property type="entry name" value="TPR-like"/>
    <property type="match status" value="1"/>
</dbReference>
<organism evidence="6 7">
    <name type="scientific">Stephanodiscus triporus</name>
    <dbReference type="NCBI Taxonomy" id="2934178"/>
    <lineage>
        <taxon>Eukaryota</taxon>
        <taxon>Sar</taxon>
        <taxon>Stramenopiles</taxon>
        <taxon>Ochrophyta</taxon>
        <taxon>Bacillariophyta</taxon>
        <taxon>Coscinodiscophyceae</taxon>
        <taxon>Thalassiosirophycidae</taxon>
        <taxon>Stephanodiscales</taxon>
        <taxon>Stephanodiscaceae</taxon>
        <taxon>Stephanodiscus</taxon>
    </lineage>
</organism>
<dbReference type="Proteomes" id="UP001530315">
    <property type="component" value="Unassembled WGS sequence"/>
</dbReference>
<accession>A0ABD3NS60</accession>
<proteinExistence type="inferred from homology"/>
<dbReference type="PANTHER" id="PTHR16263">
    <property type="entry name" value="TETRATRICOPEPTIDE REPEAT PROTEIN 38"/>
    <property type="match status" value="1"/>
</dbReference>
<evidence type="ECO:0000256" key="2">
    <source>
        <dbReference type="ARBA" id="ARBA00019992"/>
    </source>
</evidence>
<evidence type="ECO:0000313" key="6">
    <source>
        <dbReference type="EMBL" id="KAL3777922.1"/>
    </source>
</evidence>
<evidence type="ECO:0000256" key="1">
    <source>
        <dbReference type="ARBA" id="ARBA00005857"/>
    </source>
</evidence>
<dbReference type="PANTHER" id="PTHR16263:SF4">
    <property type="entry name" value="TETRATRICOPEPTIDE REPEAT PROTEIN 38"/>
    <property type="match status" value="1"/>
</dbReference>
<comment type="similarity">
    <text evidence="1">Belongs to the TTC38 family.</text>
</comment>
<dbReference type="EMBL" id="JALLAZ020001255">
    <property type="protein sequence ID" value="KAL3777922.1"/>
    <property type="molecule type" value="Genomic_DNA"/>
</dbReference>
<evidence type="ECO:0000256" key="4">
    <source>
        <dbReference type="ARBA" id="ARBA00022803"/>
    </source>
</evidence>
<dbReference type="AlphaFoldDB" id="A0ABD3NS60"/>
<sequence length="209" mass="22603">MLAVAVAAVAPALAQGGSHYVRRIDRLLLGSTNDAGDTSSSSSGGGGTTDYPSSPPSLLTMARVASSFRDAIILPPDASFGDDGGHSSRVVDMPATTPDEVIPHHHLLTPRERWHLHALQQLLQNNHRDAMGAYLRLLELYPGDLLGLSLALDVAYALGDSPTAWATYLSSFFLPSSWTTMRRRPRQAHRRRQRSMGGGRGKTTTVRYS</sequence>
<comment type="caution">
    <text evidence="6">The sequence shown here is derived from an EMBL/GenBank/DDBJ whole genome shotgun (WGS) entry which is preliminary data.</text>
</comment>
<reference evidence="6 7" key="1">
    <citation type="submission" date="2024-10" db="EMBL/GenBank/DDBJ databases">
        <title>Updated reference genomes for cyclostephanoid diatoms.</title>
        <authorList>
            <person name="Roberts W.R."/>
            <person name="Alverson A.J."/>
        </authorList>
    </citation>
    <scope>NUCLEOTIDE SEQUENCE [LARGE SCALE GENOMIC DNA]</scope>
    <source>
        <strain evidence="6 7">AJA276-08</strain>
    </source>
</reference>
<evidence type="ECO:0000313" key="7">
    <source>
        <dbReference type="Proteomes" id="UP001530315"/>
    </source>
</evidence>
<feature type="compositionally biased region" description="Low complexity" evidence="5">
    <location>
        <begin position="31"/>
        <end position="42"/>
    </location>
</feature>
<feature type="compositionally biased region" description="Basic residues" evidence="5">
    <location>
        <begin position="183"/>
        <end position="194"/>
    </location>
</feature>
<protein>
    <recommendedName>
        <fullName evidence="2">Tetratricopeptide repeat protein 38</fullName>
    </recommendedName>
</protein>
<feature type="region of interest" description="Disordered" evidence="5">
    <location>
        <begin position="31"/>
        <end position="56"/>
    </location>
</feature>
<keyword evidence="7" id="KW-1185">Reference proteome</keyword>
<dbReference type="InterPro" id="IPR033891">
    <property type="entry name" value="TTC38"/>
</dbReference>